<evidence type="ECO:0000256" key="2">
    <source>
        <dbReference type="ARBA" id="ARBA00023125"/>
    </source>
</evidence>
<dbReference type="Gene3D" id="1.10.10.10">
    <property type="entry name" value="Winged helix-like DNA-binding domain superfamily/Winged helix DNA-binding domain"/>
    <property type="match status" value="1"/>
</dbReference>
<dbReference type="GO" id="GO:0003677">
    <property type="term" value="F:DNA binding"/>
    <property type="evidence" value="ECO:0007669"/>
    <property type="project" value="UniProtKB-KW"/>
</dbReference>
<dbReference type="SUPFAM" id="SSF53697">
    <property type="entry name" value="SIS domain"/>
    <property type="match status" value="1"/>
</dbReference>
<evidence type="ECO:0000256" key="1">
    <source>
        <dbReference type="ARBA" id="ARBA00023015"/>
    </source>
</evidence>
<evidence type="ECO:0000313" key="6">
    <source>
        <dbReference type="EMBL" id="TXG91697.1"/>
    </source>
</evidence>
<comment type="caution">
    <text evidence="6">The sequence shown here is derived from an EMBL/GenBank/DDBJ whole genome shotgun (WGS) entry which is preliminary data.</text>
</comment>
<gene>
    <name evidence="6" type="ORF">DW322_17750</name>
</gene>
<reference evidence="6 7" key="1">
    <citation type="submission" date="2018-07" db="EMBL/GenBank/DDBJ databases">
        <title>Genome sequence of Rhodococcus rhodnii ATCC 35071 from Rhodnius prolixus.</title>
        <authorList>
            <person name="Patel V."/>
            <person name="Vogel K.J."/>
        </authorList>
    </citation>
    <scope>NUCLEOTIDE SEQUENCE [LARGE SCALE GENOMIC DNA]</scope>
    <source>
        <strain evidence="6 7">ATCC 35071</strain>
    </source>
</reference>
<keyword evidence="3" id="KW-0804">Transcription</keyword>
<evidence type="ECO:0000259" key="5">
    <source>
        <dbReference type="PROSITE" id="PS51464"/>
    </source>
</evidence>
<keyword evidence="1" id="KW-0805">Transcription regulation</keyword>
<dbReference type="Pfam" id="PF01380">
    <property type="entry name" value="SIS"/>
    <property type="match status" value="1"/>
</dbReference>
<evidence type="ECO:0000256" key="3">
    <source>
        <dbReference type="ARBA" id="ARBA00023163"/>
    </source>
</evidence>
<dbReference type="PROSITE" id="PS51464">
    <property type="entry name" value="SIS"/>
    <property type="match status" value="1"/>
</dbReference>
<dbReference type="InterPro" id="IPR001347">
    <property type="entry name" value="SIS_dom"/>
</dbReference>
<sequence length="285" mass="28903">MTPRSEVPPVGTVVSSIRAGLSALAPSERRVAEVCLDRPDEVAWFSAADLAGAAGTSTATVVRTCQNLGFGGFQQLRMLLLRDLGSRHGDDPEAGERSGPLLVQTIVREVASDLAGSLSPLSHDALGSAVDAVRGAERVLVVGNGGSAPAAASFAVRMLGSGRRVDAPTDAILQQVLAQQLGDGDVLVAVSDTGLNPRTVEVAEAACAAGAVVVGVTAHPRSRLARLADHPLVVGGGAGPYSGHSVSAPVIQTAFLLALAQVCLDVTDDARSIETVAALIDPTDA</sequence>
<dbReference type="EMBL" id="QRCM01000001">
    <property type="protein sequence ID" value="TXG91697.1"/>
    <property type="molecule type" value="Genomic_DNA"/>
</dbReference>
<dbReference type="PANTHER" id="PTHR30514">
    <property type="entry name" value="GLUCOKINASE"/>
    <property type="match status" value="1"/>
</dbReference>
<dbReference type="Gene3D" id="3.40.50.10490">
    <property type="entry name" value="Glucose-6-phosphate isomerase like protein, domain 1"/>
    <property type="match status" value="1"/>
</dbReference>
<dbReference type="SUPFAM" id="SSF46689">
    <property type="entry name" value="Homeodomain-like"/>
    <property type="match status" value="1"/>
</dbReference>
<feature type="domain" description="HTH rpiR-type" evidence="4">
    <location>
        <begin position="11"/>
        <end position="87"/>
    </location>
</feature>
<dbReference type="GO" id="GO:1901135">
    <property type="term" value="P:carbohydrate derivative metabolic process"/>
    <property type="evidence" value="ECO:0007669"/>
    <property type="project" value="InterPro"/>
</dbReference>
<dbReference type="InterPro" id="IPR009057">
    <property type="entry name" value="Homeodomain-like_sf"/>
</dbReference>
<dbReference type="InterPro" id="IPR047640">
    <property type="entry name" value="RpiR-like"/>
</dbReference>
<dbReference type="Proteomes" id="UP000471120">
    <property type="component" value="Unassembled WGS sequence"/>
</dbReference>
<proteinExistence type="predicted"/>
<dbReference type="Pfam" id="PF01418">
    <property type="entry name" value="HTH_6"/>
    <property type="match status" value="1"/>
</dbReference>
<dbReference type="GO" id="GO:0003700">
    <property type="term" value="F:DNA-binding transcription factor activity"/>
    <property type="evidence" value="ECO:0007669"/>
    <property type="project" value="InterPro"/>
</dbReference>
<dbReference type="InterPro" id="IPR046348">
    <property type="entry name" value="SIS_dom_sf"/>
</dbReference>
<evidence type="ECO:0000259" key="4">
    <source>
        <dbReference type="PROSITE" id="PS51071"/>
    </source>
</evidence>
<dbReference type="PANTHER" id="PTHR30514:SF1">
    <property type="entry name" value="HTH-TYPE TRANSCRIPTIONAL REGULATOR HEXR-RELATED"/>
    <property type="match status" value="1"/>
</dbReference>
<dbReference type="GO" id="GO:0097367">
    <property type="term" value="F:carbohydrate derivative binding"/>
    <property type="evidence" value="ECO:0007669"/>
    <property type="project" value="InterPro"/>
</dbReference>
<dbReference type="CDD" id="cd05013">
    <property type="entry name" value="SIS_RpiR"/>
    <property type="match status" value="1"/>
</dbReference>
<name>A0A6P2CG12_9NOCA</name>
<feature type="domain" description="SIS" evidence="5">
    <location>
        <begin position="129"/>
        <end position="272"/>
    </location>
</feature>
<evidence type="ECO:0000313" key="7">
    <source>
        <dbReference type="Proteomes" id="UP000471120"/>
    </source>
</evidence>
<dbReference type="InterPro" id="IPR035472">
    <property type="entry name" value="RpiR-like_SIS"/>
</dbReference>
<accession>A0A6P2CG12</accession>
<keyword evidence="2" id="KW-0238">DNA-binding</keyword>
<dbReference type="InterPro" id="IPR036388">
    <property type="entry name" value="WH-like_DNA-bd_sf"/>
</dbReference>
<protein>
    <submittedName>
        <fullName evidence="6">MurR/RpiR family transcriptional regulator</fullName>
    </submittedName>
</protein>
<dbReference type="PROSITE" id="PS51071">
    <property type="entry name" value="HTH_RPIR"/>
    <property type="match status" value="1"/>
</dbReference>
<dbReference type="InterPro" id="IPR000281">
    <property type="entry name" value="HTH_RpiR"/>
</dbReference>
<dbReference type="AlphaFoldDB" id="A0A6P2CG12"/>
<organism evidence="6 7">
    <name type="scientific">Rhodococcus rhodnii</name>
    <dbReference type="NCBI Taxonomy" id="38312"/>
    <lineage>
        <taxon>Bacteria</taxon>
        <taxon>Bacillati</taxon>
        <taxon>Actinomycetota</taxon>
        <taxon>Actinomycetes</taxon>
        <taxon>Mycobacteriales</taxon>
        <taxon>Nocardiaceae</taxon>
        <taxon>Rhodococcus</taxon>
    </lineage>
</organism>